<sequence>MDDEARRQLIRNRVKQQHGGKKEISARYQPKYPDSAQREYIRLVDQYMAVEKQVIMRYIPELKKILWEDQQYHTDASGNDKKRKRRRFSILEDILNRLKDLFERMLKEMESTFGLFGLKKLLEGVAALDHKLTVREWKKTVNRTLGLNLLEDYYSGGFYQDMLDKWVSDNVDLIRTIPHESLGKMKEIVYQAYMDGMPTTSIVKEIQRQYGRDKRHARLIARDQIAKLNAAITKHQQTDAGISRYRWSDSRDEKVRNSHRKLNGRIFRWDDPPETDAGRRCHPGEDYQCRCCALAIFDLDNIDLPV</sequence>
<dbReference type="Proteomes" id="UP000012589">
    <property type="component" value="Unassembled WGS sequence"/>
</dbReference>
<keyword evidence="3" id="KW-1185">Reference proteome</keyword>
<feature type="domain" description="Phage head morphogenesis" evidence="1">
    <location>
        <begin position="185"/>
        <end position="292"/>
    </location>
</feature>
<dbReference type="STRING" id="1235802.C823_01075"/>
<reference evidence="2 3" key="1">
    <citation type="journal article" date="2014" name="Genome Announc.">
        <title>Draft genome sequences of the altered schaedler flora, a defined bacterial community from gnotobiotic mice.</title>
        <authorList>
            <person name="Wannemuehler M.J."/>
            <person name="Overstreet A.M."/>
            <person name="Ward D.V."/>
            <person name="Phillips G.J."/>
        </authorList>
    </citation>
    <scope>NUCLEOTIDE SEQUENCE [LARGE SCALE GENOMIC DNA]</scope>
    <source>
        <strain evidence="2 3">ASF492</strain>
    </source>
</reference>
<evidence type="ECO:0000313" key="3">
    <source>
        <dbReference type="Proteomes" id="UP000012589"/>
    </source>
</evidence>
<dbReference type="InterPro" id="IPR006528">
    <property type="entry name" value="Phage_head_morphogenesis_dom"/>
</dbReference>
<accession>N2BD24</accession>
<dbReference type="NCBIfam" id="TIGR01641">
    <property type="entry name" value="phageSPP1_gp7"/>
    <property type="match status" value="1"/>
</dbReference>
<evidence type="ECO:0000259" key="1">
    <source>
        <dbReference type="Pfam" id="PF04233"/>
    </source>
</evidence>
<organism evidence="2 3">
    <name type="scientific">Eubacterium plexicaudatum ASF492</name>
    <dbReference type="NCBI Taxonomy" id="1235802"/>
    <lineage>
        <taxon>Bacteria</taxon>
        <taxon>Bacillati</taxon>
        <taxon>Bacillota</taxon>
        <taxon>Clostridia</taxon>
        <taxon>Eubacteriales</taxon>
        <taxon>Eubacteriaceae</taxon>
        <taxon>Eubacterium</taxon>
    </lineage>
</organism>
<protein>
    <submittedName>
        <fullName evidence="2">SPP1 gp7 family phage head morphogenesis protein</fullName>
    </submittedName>
</protein>
<comment type="caution">
    <text evidence="2">The sequence shown here is derived from an EMBL/GenBank/DDBJ whole genome shotgun (WGS) entry which is preliminary data.</text>
</comment>
<name>N2BD24_9FIRM</name>
<dbReference type="AlphaFoldDB" id="N2BD24"/>
<dbReference type="EMBL" id="AQFT01000033">
    <property type="protein sequence ID" value="EMZ34694.1"/>
    <property type="molecule type" value="Genomic_DNA"/>
</dbReference>
<gene>
    <name evidence="2" type="ORF">C823_01075</name>
</gene>
<dbReference type="eggNOG" id="COG2369">
    <property type="taxonomic scope" value="Bacteria"/>
</dbReference>
<dbReference type="HOGENOM" id="CLU_079019_1_0_9"/>
<dbReference type="PATRIC" id="fig|1235802.3.peg.1154"/>
<evidence type="ECO:0000313" key="2">
    <source>
        <dbReference type="EMBL" id="EMZ34694.1"/>
    </source>
</evidence>
<dbReference type="Pfam" id="PF04233">
    <property type="entry name" value="Phage_Mu_F"/>
    <property type="match status" value="1"/>
</dbReference>
<proteinExistence type="predicted"/>